<keyword evidence="1" id="KW-0175">Coiled coil</keyword>
<dbReference type="AlphaFoldDB" id="A0A1S3V4E2"/>
<keyword evidence="2" id="KW-1185">Reference proteome</keyword>
<reference evidence="2" key="1">
    <citation type="journal article" date="2014" name="Nat. Commun.">
        <title>Genome sequence of mungbean and insights into evolution within Vigna species.</title>
        <authorList>
            <person name="Kang Y.J."/>
            <person name="Kim S.K."/>
            <person name="Kim M.Y."/>
            <person name="Lestari P."/>
            <person name="Kim K.H."/>
            <person name="Ha B.K."/>
            <person name="Jun T.H."/>
            <person name="Hwang W.J."/>
            <person name="Lee T."/>
            <person name="Lee J."/>
            <person name="Shim S."/>
            <person name="Yoon M.Y."/>
            <person name="Jang Y.E."/>
            <person name="Han K.S."/>
            <person name="Taeprayoon P."/>
            <person name="Yoon N."/>
            <person name="Somta P."/>
            <person name="Tanya P."/>
            <person name="Kim K.S."/>
            <person name="Gwag J.G."/>
            <person name="Moon J.K."/>
            <person name="Lee Y.H."/>
            <person name="Park B.S."/>
            <person name="Bombarely A."/>
            <person name="Doyle J.J."/>
            <person name="Jackson S.A."/>
            <person name="Schafleitner R."/>
            <person name="Srinives P."/>
            <person name="Varshney R.K."/>
            <person name="Lee S.H."/>
        </authorList>
    </citation>
    <scope>NUCLEOTIDE SEQUENCE [LARGE SCALE GENOMIC DNA]</scope>
    <source>
        <strain evidence="2">cv. VC1973A</strain>
    </source>
</reference>
<evidence type="ECO:0000313" key="4">
    <source>
        <dbReference type="RefSeq" id="XP_014513160.1"/>
    </source>
</evidence>
<evidence type="ECO:0000256" key="1">
    <source>
        <dbReference type="SAM" id="Coils"/>
    </source>
</evidence>
<sequence length="202" mass="23660">MLEHEKQIDVSDRNINNKLVESIENRSSMEMMSTSSFGEVVDFRSIGKIEKDFIPLLEDVCSRYPSLLNSEKWRSQRFIEWTLTALGRVLYFLNTKKVGDMDDDACNHLQTLWEELETFGFDLSWLRPHVQSALDMKTRVGRILEVKRLEEKVTSLEEKTKDMRTKMIEAEVNLEITRRELVKAKEDFENCDLDSELGYGKP</sequence>
<dbReference type="Proteomes" id="UP000087766">
    <property type="component" value="Chromosome 8"/>
</dbReference>
<accession>A0A1S3V4E2</accession>
<dbReference type="OrthoDB" id="2116871at2759"/>
<dbReference type="RefSeq" id="XP_014513160.1">
    <property type="nucleotide sequence ID" value="XM_014657674.2"/>
</dbReference>
<dbReference type="STRING" id="3916.A0A1S3V4E2"/>
<name>A0A1S3V4E2_VIGRR</name>
<dbReference type="RefSeq" id="XP_022641297.1">
    <property type="nucleotide sequence ID" value="XM_022785576.1"/>
</dbReference>
<proteinExistence type="predicted"/>
<dbReference type="KEGG" id="vra:106771673"/>
<dbReference type="GeneID" id="106771673"/>
<gene>
    <name evidence="3 4 5" type="primary">LOC106771673</name>
</gene>
<evidence type="ECO:0000313" key="3">
    <source>
        <dbReference type="RefSeq" id="XP_014513159.1"/>
    </source>
</evidence>
<organism evidence="2 4">
    <name type="scientific">Vigna radiata var. radiata</name>
    <name type="common">Mung bean</name>
    <name type="synonym">Phaseolus aureus</name>
    <dbReference type="NCBI Taxonomy" id="3916"/>
    <lineage>
        <taxon>Eukaryota</taxon>
        <taxon>Viridiplantae</taxon>
        <taxon>Streptophyta</taxon>
        <taxon>Embryophyta</taxon>
        <taxon>Tracheophyta</taxon>
        <taxon>Spermatophyta</taxon>
        <taxon>Magnoliopsida</taxon>
        <taxon>eudicotyledons</taxon>
        <taxon>Gunneridae</taxon>
        <taxon>Pentapetalae</taxon>
        <taxon>rosids</taxon>
        <taxon>fabids</taxon>
        <taxon>Fabales</taxon>
        <taxon>Fabaceae</taxon>
        <taxon>Papilionoideae</taxon>
        <taxon>50 kb inversion clade</taxon>
        <taxon>NPAAA clade</taxon>
        <taxon>indigoferoid/millettioid clade</taxon>
        <taxon>Phaseoleae</taxon>
        <taxon>Vigna</taxon>
    </lineage>
</organism>
<dbReference type="RefSeq" id="XP_014513159.1">
    <property type="nucleotide sequence ID" value="XM_014657673.2"/>
</dbReference>
<feature type="coiled-coil region" evidence="1">
    <location>
        <begin position="146"/>
        <end position="187"/>
    </location>
</feature>
<protein>
    <submittedName>
        <fullName evidence="3 4">Uncharacterized protein LOC106771673</fullName>
    </submittedName>
</protein>
<evidence type="ECO:0000313" key="2">
    <source>
        <dbReference type="Proteomes" id="UP000087766"/>
    </source>
</evidence>
<reference evidence="3 4" key="2">
    <citation type="submission" date="2025-04" db="UniProtKB">
        <authorList>
            <consortium name="RefSeq"/>
        </authorList>
    </citation>
    <scope>IDENTIFICATION</scope>
    <source>
        <tissue evidence="3 4">Leaf</tissue>
    </source>
</reference>
<evidence type="ECO:0000313" key="5">
    <source>
        <dbReference type="RefSeq" id="XP_022641297.1"/>
    </source>
</evidence>